<evidence type="ECO:0000256" key="10">
    <source>
        <dbReference type="HAMAP-Rule" id="MF_01820"/>
    </source>
</evidence>
<evidence type="ECO:0000259" key="12">
    <source>
        <dbReference type="PROSITE" id="PS51721"/>
    </source>
</evidence>
<keyword evidence="7 10" id="KW-0862">Zinc</keyword>
<gene>
    <name evidence="10 13" type="primary">rsgA</name>
    <name evidence="13" type="ORF">N6H18_03235</name>
</gene>
<feature type="binding site" evidence="10">
    <location>
        <position position="264"/>
    </location>
    <ligand>
        <name>Zn(2+)</name>
        <dbReference type="ChEBI" id="CHEBI:29105"/>
    </ligand>
</feature>
<keyword evidence="2 10" id="KW-0690">Ribosome biogenesis</keyword>
<evidence type="ECO:0000256" key="5">
    <source>
        <dbReference type="ARBA" id="ARBA00022741"/>
    </source>
</evidence>
<proteinExistence type="inferred from homology"/>
<evidence type="ECO:0000256" key="4">
    <source>
        <dbReference type="ARBA" id="ARBA00022730"/>
    </source>
</evidence>
<evidence type="ECO:0000313" key="14">
    <source>
        <dbReference type="Proteomes" id="UP001065174"/>
    </source>
</evidence>
<evidence type="ECO:0000256" key="9">
    <source>
        <dbReference type="ARBA" id="ARBA00023134"/>
    </source>
</evidence>
<feature type="binding site" evidence="10">
    <location>
        <position position="269"/>
    </location>
    <ligand>
        <name>Zn(2+)</name>
        <dbReference type="ChEBI" id="CHEBI:29105"/>
    </ligand>
</feature>
<sequence length="307" mass="34024">MQGIVTKSMGLWYQVETADGQMHNCRLKGKFKLENKKISNPVAVGDKVRLISDQGDSSAMIIAEILPRENYIIRVSPKKKGHSHIIASNLDQAIIVATVGTPRTSLGFIDRFLVTAEAFRIPATILMNKIDLLSPEELDGLKEKMVEYESLGYQVLYISALKPEDIESLKSQLANKTSLFTGHSGVGKSTIVNELAPEAQQKTSEISDFAQKGVHTTTFAEMFKLGTDTYIIDTPGIKELGLAEIEKDELSHYFPELRNLMGKCKFSNCTHTHEPGCAIETAYQDGSISPTRYDSYLSMLAGDDNRR</sequence>
<evidence type="ECO:0000256" key="1">
    <source>
        <dbReference type="ARBA" id="ARBA00022490"/>
    </source>
</evidence>
<evidence type="ECO:0000256" key="2">
    <source>
        <dbReference type="ARBA" id="ARBA00022517"/>
    </source>
</evidence>
<dbReference type="InterPro" id="IPR004881">
    <property type="entry name" value="Ribosome_biogen_GTPase_RsgA"/>
</dbReference>
<comment type="cofactor">
    <cofactor evidence="10">
        <name>Zn(2+)</name>
        <dbReference type="ChEBI" id="CHEBI:29105"/>
    </cofactor>
    <text evidence="10">Binds 1 zinc ion per subunit.</text>
</comment>
<evidence type="ECO:0000256" key="3">
    <source>
        <dbReference type="ARBA" id="ARBA00022723"/>
    </source>
</evidence>
<dbReference type="Gene3D" id="3.40.50.300">
    <property type="entry name" value="P-loop containing nucleotide triphosphate hydrolases"/>
    <property type="match status" value="1"/>
</dbReference>
<comment type="subunit">
    <text evidence="10">Monomer. Associates with 30S ribosomal subunit, binds 16S rRNA.</text>
</comment>
<evidence type="ECO:0000259" key="11">
    <source>
        <dbReference type="PROSITE" id="PS50936"/>
    </source>
</evidence>
<feature type="binding site" evidence="10">
    <location>
        <begin position="182"/>
        <end position="190"/>
    </location>
    <ligand>
        <name>GTP</name>
        <dbReference type="ChEBI" id="CHEBI:37565"/>
    </ligand>
</feature>
<keyword evidence="4 10" id="KW-0699">rRNA-binding</keyword>
<keyword evidence="1 10" id="KW-0963">Cytoplasm</keyword>
<dbReference type="Gene3D" id="2.40.50.140">
    <property type="entry name" value="Nucleic acid-binding proteins"/>
    <property type="match status" value="1"/>
</dbReference>
<dbReference type="InterPro" id="IPR010914">
    <property type="entry name" value="RsgA_GTPase_dom"/>
</dbReference>
<feature type="domain" description="CP-type G" evidence="12">
    <location>
        <begin position="78"/>
        <end position="240"/>
    </location>
</feature>
<dbReference type="NCBIfam" id="TIGR00157">
    <property type="entry name" value="ribosome small subunit-dependent GTPase A"/>
    <property type="match status" value="1"/>
</dbReference>
<dbReference type="InterPro" id="IPR012340">
    <property type="entry name" value="NA-bd_OB-fold"/>
</dbReference>
<dbReference type="Pfam" id="PF16745">
    <property type="entry name" value="RsgA_N"/>
    <property type="match status" value="1"/>
</dbReference>
<dbReference type="CDD" id="cd04466">
    <property type="entry name" value="S1_YloQ_GTPase"/>
    <property type="match status" value="1"/>
</dbReference>
<evidence type="ECO:0000256" key="8">
    <source>
        <dbReference type="ARBA" id="ARBA00022884"/>
    </source>
</evidence>
<feature type="binding site" evidence="10">
    <location>
        <begin position="128"/>
        <end position="131"/>
    </location>
    <ligand>
        <name>GTP</name>
        <dbReference type="ChEBI" id="CHEBI:37565"/>
    </ligand>
</feature>
<dbReference type="SUPFAM" id="SSF50249">
    <property type="entry name" value="Nucleic acid-binding proteins"/>
    <property type="match status" value="1"/>
</dbReference>
<dbReference type="Pfam" id="PF03193">
    <property type="entry name" value="RsgA_GTPase"/>
    <property type="match status" value="1"/>
</dbReference>
<dbReference type="HAMAP" id="MF_01820">
    <property type="entry name" value="GTPase_RsgA"/>
    <property type="match status" value="1"/>
</dbReference>
<keyword evidence="5 10" id="KW-0547">Nucleotide-binding</keyword>
<evidence type="ECO:0000313" key="13">
    <source>
        <dbReference type="EMBL" id="UXP32968.1"/>
    </source>
</evidence>
<organism evidence="13 14">
    <name type="scientific">Reichenbachiella agarivorans</name>
    <dbReference type="NCBI Taxonomy" id="2979464"/>
    <lineage>
        <taxon>Bacteria</taxon>
        <taxon>Pseudomonadati</taxon>
        <taxon>Bacteroidota</taxon>
        <taxon>Cytophagia</taxon>
        <taxon>Cytophagales</taxon>
        <taxon>Reichenbachiellaceae</taxon>
        <taxon>Reichenbachiella</taxon>
    </lineage>
</organism>
<dbReference type="EC" id="3.6.1.-" evidence="10"/>
<dbReference type="InterPro" id="IPR030378">
    <property type="entry name" value="G_CP_dom"/>
</dbReference>
<comment type="similarity">
    <text evidence="10">Belongs to the TRAFAC class YlqF/YawG GTPase family. RsgA subfamily.</text>
</comment>
<comment type="function">
    <text evidence="10">One of several proteins that assist in the late maturation steps of the functional core of the 30S ribosomal subunit. Helps release RbfA from mature subunits. May play a role in the assembly of ribosomal proteins into the subunit. Circularly permuted GTPase that catalyzes slow GTP hydrolysis, GTPase activity is stimulated by the 30S ribosomal subunit.</text>
</comment>
<reference evidence="13" key="1">
    <citation type="submission" date="2022-09" db="EMBL/GenBank/DDBJ databases">
        <title>Comparative genomics and taxonomic characterization of three novel marine species of genus Reichenbachiella exhibiting antioxidant and polysaccharide degradation activities.</title>
        <authorList>
            <person name="Muhammad N."/>
            <person name="Lee Y.-J."/>
            <person name="Ko J."/>
            <person name="Kim S.-G."/>
        </authorList>
    </citation>
    <scope>NUCLEOTIDE SEQUENCE</scope>
    <source>
        <strain evidence="13">BKB1-1</strain>
    </source>
</reference>
<dbReference type="RefSeq" id="WP_262310399.1">
    <property type="nucleotide sequence ID" value="NZ_CP106679.1"/>
</dbReference>
<protein>
    <recommendedName>
        <fullName evidence="10">Small ribosomal subunit biogenesis GTPase RsgA</fullName>
        <ecNumber evidence="10">3.6.1.-</ecNumber>
    </recommendedName>
</protein>
<keyword evidence="9 10" id="KW-0342">GTP-binding</keyword>
<keyword evidence="6 10" id="KW-0378">Hydrolase</keyword>
<dbReference type="InterPro" id="IPR031944">
    <property type="entry name" value="RsgA_N"/>
</dbReference>
<dbReference type="Gene3D" id="1.10.40.50">
    <property type="entry name" value="Probable gtpase engc, domain 3"/>
    <property type="match status" value="1"/>
</dbReference>
<dbReference type="EMBL" id="CP106679">
    <property type="protein sequence ID" value="UXP32968.1"/>
    <property type="molecule type" value="Genomic_DNA"/>
</dbReference>
<feature type="binding site" evidence="10">
    <location>
        <position position="277"/>
    </location>
    <ligand>
        <name>Zn(2+)</name>
        <dbReference type="ChEBI" id="CHEBI:29105"/>
    </ligand>
</feature>
<evidence type="ECO:0000256" key="7">
    <source>
        <dbReference type="ARBA" id="ARBA00022833"/>
    </source>
</evidence>
<feature type="domain" description="EngC GTPase" evidence="11">
    <location>
        <begin position="88"/>
        <end position="238"/>
    </location>
</feature>
<accession>A0ABY6CUD7</accession>
<dbReference type="PANTHER" id="PTHR32120">
    <property type="entry name" value="SMALL RIBOSOMAL SUBUNIT BIOGENESIS GTPASE RSGA"/>
    <property type="match status" value="1"/>
</dbReference>
<dbReference type="Proteomes" id="UP001065174">
    <property type="component" value="Chromosome"/>
</dbReference>
<feature type="binding site" evidence="10">
    <location>
        <position position="271"/>
    </location>
    <ligand>
        <name>Zn(2+)</name>
        <dbReference type="ChEBI" id="CHEBI:29105"/>
    </ligand>
</feature>
<dbReference type="CDD" id="cd01854">
    <property type="entry name" value="YjeQ_EngC"/>
    <property type="match status" value="1"/>
</dbReference>
<comment type="subcellular location">
    <subcellularLocation>
        <location evidence="10">Cytoplasm</location>
    </subcellularLocation>
</comment>
<keyword evidence="3 10" id="KW-0479">Metal-binding</keyword>
<dbReference type="PANTHER" id="PTHR32120:SF11">
    <property type="entry name" value="SMALL RIBOSOMAL SUBUNIT BIOGENESIS GTPASE RSGA 1, MITOCHONDRIAL-RELATED"/>
    <property type="match status" value="1"/>
</dbReference>
<dbReference type="SUPFAM" id="SSF52540">
    <property type="entry name" value="P-loop containing nucleoside triphosphate hydrolases"/>
    <property type="match status" value="1"/>
</dbReference>
<dbReference type="PROSITE" id="PS51721">
    <property type="entry name" value="G_CP"/>
    <property type="match status" value="1"/>
</dbReference>
<dbReference type="PROSITE" id="PS50936">
    <property type="entry name" value="ENGC_GTPASE"/>
    <property type="match status" value="1"/>
</dbReference>
<dbReference type="InterPro" id="IPR027417">
    <property type="entry name" value="P-loop_NTPase"/>
</dbReference>
<keyword evidence="14" id="KW-1185">Reference proteome</keyword>
<name>A0ABY6CUD7_9BACT</name>
<keyword evidence="8 10" id="KW-0694">RNA-binding</keyword>
<evidence type="ECO:0000256" key="6">
    <source>
        <dbReference type="ARBA" id="ARBA00022801"/>
    </source>
</evidence>